<keyword evidence="5 8" id="KW-0812">Transmembrane</keyword>
<feature type="transmembrane region" description="Helical" evidence="8">
    <location>
        <begin position="234"/>
        <end position="256"/>
    </location>
</feature>
<dbReference type="PANTHER" id="PTHR36838">
    <property type="entry name" value="AUXIN EFFLUX CARRIER FAMILY PROTEIN"/>
    <property type="match status" value="1"/>
</dbReference>
<evidence type="ECO:0000256" key="2">
    <source>
        <dbReference type="ARBA" id="ARBA00010145"/>
    </source>
</evidence>
<sequence length="326" mass="33869">MFSQVLTIVLPVFLLVGIGYATARTGILSQAVGEALGQFVYVIAIPVLIFKTLATVSSDTDAPWAMWAAYFGGVALAWTAGTLIIRKLFAREARAGVIGGISAGFANTVMVGIPLVSAVLGKDGLVPLILLISVHLPVMTIVTAILMERAAALDGTAEARSALVVLRSILASLVRNPIVIAIVSAMVWRLTGLPLTGILEDVLSRISATSLPLALLSLGMSMVLYGIRGNLLPGLLLSLIKVGVMPGMVLLLALHVFHLPPLWTAAMTLTAACPTGVNAFIFANRYGTGHAMSANSITLTTAAAVLTCGLWVILLDRLGLIGVPGG</sequence>
<dbReference type="InterPro" id="IPR038770">
    <property type="entry name" value="Na+/solute_symporter_sf"/>
</dbReference>
<feature type="transmembrane region" description="Helical" evidence="8">
    <location>
        <begin position="64"/>
        <end position="85"/>
    </location>
</feature>
<name>A0A7X5F5T8_9HYPH</name>
<protein>
    <submittedName>
        <fullName evidence="9">AEC family transporter</fullName>
    </submittedName>
</protein>
<feature type="transmembrane region" description="Helical" evidence="8">
    <location>
        <begin position="262"/>
        <end position="282"/>
    </location>
</feature>
<keyword evidence="4" id="KW-1003">Cell membrane</keyword>
<proteinExistence type="inferred from homology"/>
<comment type="similarity">
    <text evidence="2">Belongs to the auxin efflux carrier (TC 2.A.69) family.</text>
</comment>
<dbReference type="AlphaFoldDB" id="A0A7X5F5T8"/>
<dbReference type="Gene3D" id="1.20.1530.20">
    <property type="match status" value="1"/>
</dbReference>
<dbReference type="GO" id="GO:0055085">
    <property type="term" value="P:transmembrane transport"/>
    <property type="evidence" value="ECO:0007669"/>
    <property type="project" value="InterPro"/>
</dbReference>
<keyword evidence="7 8" id="KW-0472">Membrane</keyword>
<feature type="transmembrane region" description="Helical" evidence="8">
    <location>
        <begin position="208"/>
        <end position="227"/>
    </location>
</feature>
<evidence type="ECO:0000256" key="7">
    <source>
        <dbReference type="ARBA" id="ARBA00023136"/>
    </source>
</evidence>
<organism evidence="9 10">
    <name type="scientific">Pannonibacter tanglangensis</name>
    <dbReference type="NCBI Taxonomy" id="2750084"/>
    <lineage>
        <taxon>Bacteria</taxon>
        <taxon>Pseudomonadati</taxon>
        <taxon>Pseudomonadota</taxon>
        <taxon>Alphaproteobacteria</taxon>
        <taxon>Hyphomicrobiales</taxon>
        <taxon>Stappiaceae</taxon>
        <taxon>Pannonibacter</taxon>
    </lineage>
</organism>
<keyword evidence="10" id="KW-1185">Reference proteome</keyword>
<reference evidence="10" key="1">
    <citation type="submission" date="2020-01" db="EMBL/GenBank/DDBJ databases">
        <authorList>
            <person name="Fang Y."/>
            <person name="Sun R."/>
            <person name="Nie L."/>
            <person name="He J."/>
            <person name="Hao L."/>
            <person name="Wang L."/>
            <person name="Su S."/>
            <person name="Lv E."/>
            <person name="Zhang Z."/>
            <person name="Xie R."/>
            <person name="Liu H."/>
        </authorList>
    </citation>
    <scope>NUCLEOTIDE SEQUENCE [LARGE SCALE GENOMIC DNA]</scope>
    <source>
        <strain evidence="10">XCT-53</strain>
    </source>
</reference>
<feature type="transmembrane region" description="Helical" evidence="8">
    <location>
        <begin position="125"/>
        <end position="147"/>
    </location>
</feature>
<evidence type="ECO:0000256" key="1">
    <source>
        <dbReference type="ARBA" id="ARBA00004651"/>
    </source>
</evidence>
<feature type="transmembrane region" description="Helical" evidence="8">
    <location>
        <begin position="168"/>
        <end position="188"/>
    </location>
</feature>
<keyword evidence="3" id="KW-0813">Transport</keyword>
<dbReference type="InterPro" id="IPR004776">
    <property type="entry name" value="Mem_transp_PIN-like"/>
</dbReference>
<dbReference type="PANTHER" id="PTHR36838:SF3">
    <property type="entry name" value="TRANSPORTER AUXIN EFFLUX CARRIER EC FAMILY"/>
    <property type="match status" value="1"/>
</dbReference>
<comment type="subcellular location">
    <subcellularLocation>
        <location evidence="1">Cell membrane</location>
        <topology evidence="1">Multi-pass membrane protein</topology>
    </subcellularLocation>
</comment>
<dbReference type="Proteomes" id="UP000586722">
    <property type="component" value="Unassembled WGS sequence"/>
</dbReference>
<accession>A0A7X5F5T8</accession>
<evidence type="ECO:0000256" key="5">
    <source>
        <dbReference type="ARBA" id="ARBA00022692"/>
    </source>
</evidence>
<dbReference type="EMBL" id="JAABLQ010000003">
    <property type="protein sequence ID" value="NBN80291.1"/>
    <property type="molecule type" value="Genomic_DNA"/>
</dbReference>
<dbReference type="RefSeq" id="WP_161709591.1">
    <property type="nucleotide sequence ID" value="NZ_JAABLQ010000003.1"/>
</dbReference>
<dbReference type="Pfam" id="PF03547">
    <property type="entry name" value="Mem_trans"/>
    <property type="match status" value="1"/>
</dbReference>
<evidence type="ECO:0000256" key="4">
    <source>
        <dbReference type="ARBA" id="ARBA00022475"/>
    </source>
</evidence>
<comment type="caution">
    <text evidence="9">The sequence shown here is derived from an EMBL/GenBank/DDBJ whole genome shotgun (WGS) entry which is preliminary data.</text>
</comment>
<gene>
    <name evidence="9" type="ORF">GWI72_18580</name>
</gene>
<feature type="transmembrane region" description="Helical" evidence="8">
    <location>
        <begin position="39"/>
        <end position="58"/>
    </location>
</feature>
<feature type="transmembrane region" description="Helical" evidence="8">
    <location>
        <begin position="6"/>
        <end position="27"/>
    </location>
</feature>
<evidence type="ECO:0000256" key="3">
    <source>
        <dbReference type="ARBA" id="ARBA00022448"/>
    </source>
</evidence>
<evidence type="ECO:0000313" key="9">
    <source>
        <dbReference type="EMBL" id="NBN80291.1"/>
    </source>
</evidence>
<keyword evidence="6 8" id="KW-1133">Transmembrane helix</keyword>
<evidence type="ECO:0000313" key="10">
    <source>
        <dbReference type="Proteomes" id="UP000586722"/>
    </source>
</evidence>
<feature type="transmembrane region" description="Helical" evidence="8">
    <location>
        <begin position="294"/>
        <end position="314"/>
    </location>
</feature>
<dbReference type="GO" id="GO:0005886">
    <property type="term" value="C:plasma membrane"/>
    <property type="evidence" value="ECO:0007669"/>
    <property type="project" value="UniProtKB-SubCell"/>
</dbReference>
<evidence type="ECO:0000256" key="6">
    <source>
        <dbReference type="ARBA" id="ARBA00022989"/>
    </source>
</evidence>
<evidence type="ECO:0000256" key="8">
    <source>
        <dbReference type="SAM" id="Phobius"/>
    </source>
</evidence>
<feature type="transmembrane region" description="Helical" evidence="8">
    <location>
        <begin position="97"/>
        <end position="119"/>
    </location>
</feature>